<accession>A0A196SP53</accession>
<protein>
    <recommendedName>
        <fullName evidence="3">Trafficking protein particle complex subunit 11 domain-containing protein</fullName>
    </recommendedName>
</protein>
<dbReference type="EMBL" id="LXWW01000012">
    <property type="protein sequence ID" value="OAO17962.1"/>
    <property type="molecule type" value="Genomic_DNA"/>
</dbReference>
<proteinExistence type="predicted"/>
<dbReference type="Proteomes" id="UP000078348">
    <property type="component" value="Unassembled WGS sequence"/>
</dbReference>
<sequence>MIPSLPSDIAKISAPLVVFSGDSSLGVYLADRFFRDGSEHYNIEFLDSKNGSTVISLKAEEKDESQRIMKGAWYKKHSHYQPAICIFCVSVDANKLATDRENWLSSVTRRLQSVEACYAANTTQFLSVFVCSGSRSAPNLEVLREDSLTRDLNSILDNNSLSYLFYEEELIGSSFSGIKEMKKEVHRACHEYYSRRLEMLDSDMRMFQTEIPPEKVIRMLLKMSFYNECLSSLTLQESNPTYTYTRCLEYYSRVQDFCLTLFSQIAHPNNEEIRQILSIVNYKIVLYNLLIHGAKGLESIFRKITGCLHALSSLLYEDDTALFDLWKALQYQFIIDEYQQILQSTESSETPATIVSCRALHTHYLREAYIKHLEVELAETLQSAPQPAGFLQFAAFSTAEDYCSVLESQTDFRSLYLESLQNSSRFAIPESMTSSLLQCIDRVLALTDTENLLPLKSLMYSSFSAGFFTLSFSSALVLATAAKQFHEESLLLEALLFLYAKPLPTHAALKDHAFEMVGSLWERVETSEMKLPLSWCLMTSELRAWVKDTVECKLVVENPFPQFITVSQITVDSWSEKRIAVLPLNQPVTFSLQLPASLLTTLPPISLTIVEFPRVPVVLSSTFASLQCPRTCVNYFSFSQFRVTREERGSELITPLEEECFVGCVNTMEYEVKKKEEEEVSVEVEEALRKCCEVKRSENCVCVQIDLRDSKWLQETREAFDLVMELKRQEDVIQHRTVRLRIVQPLSITAFIQSNDLSFLSEHITVFADYSFGVDCRVTSLVSSLTLHSITLHSSLTPLSYQQTPLQDAANLPPEKVVSTHFDLSLPPNWRGRLSVEVEFSLRDLPRGRATVDLPVVSVRPPPVTATVRWPSPVVKGVAQEVTLSIVNQSTTARRVSVQVQRGAGKWVVGGVLESEEVVLAREVLEKRLVVVPLQGGQMRFEGVTVRLPELDCEVPLREEEMEVFVQDCLC</sequence>
<dbReference type="PANTHER" id="PTHR14374">
    <property type="entry name" value="FOIE GRAS"/>
    <property type="match status" value="1"/>
</dbReference>
<dbReference type="AlphaFoldDB" id="A0A196SP53"/>
<gene>
    <name evidence="1" type="ORF">AV274_0295</name>
</gene>
<keyword evidence="2" id="KW-1185">Reference proteome</keyword>
<name>A0A196SP53_BLAHN</name>
<organism evidence="1 2">
    <name type="scientific">Blastocystis sp. subtype 1 (strain ATCC 50177 / NandII)</name>
    <dbReference type="NCBI Taxonomy" id="478820"/>
    <lineage>
        <taxon>Eukaryota</taxon>
        <taxon>Sar</taxon>
        <taxon>Stramenopiles</taxon>
        <taxon>Bigyra</taxon>
        <taxon>Opalozoa</taxon>
        <taxon>Opalinata</taxon>
        <taxon>Blastocystidae</taxon>
        <taxon>Blastocystis</taxon>
    </lineage>
</organism>
<evidence type="ECO:0000313" key="1">
    <source>
        <dbReference type="EMBL" id="OAO17962.1"/>
    </source>
</evidence>
<reference evidence="1 2" key="1">
    <citation type="submission" date="2016-05" db="EMBL/GenBank/DDBJ databases">
        <title>Nuclear genome of Blastocystis sp. subtype 1 NandII.</title>
        <authorList>
            <person name="Gentekaki E."/>
            <person name="Curtis B."/>
            <person name="Stairs C."/>
            <person name="Eme L."/>
            <person name="Herman E."/>
            <person name="Klimes V."/>
            <person name="Arias M.C."/>
            <person name="Elias M."/>
            <person name="Hilliou F."/>
            <person name="Klute M."/>
            <person name="Malik S.-B."/>
            <person name="Pightling A."/>
            <person name="Rachubinski R."/>
            <person name="Salas D."/>
            <person name="Schlacht A."/>
            <person name="Suga H."/>
            <person name="Archibald J."/>
            <person name="Ball S.G."/>
            <person name="Clark G."/>
            <person name="Dacks J."/>
            <person name="Van Der Giezen M."/>
            <person name="Tsaousis A."/>
            <person name="Roger A."/>
        </authorList>
    </citation>
    <scope>NUCLEOTIDE SEQUENCE [LARGE SCALE GENOMIC DNA]</scope>
    <source>
        <strain evidence="2">ATCC 50177 / NandII</strain>
    </source>
</reference>
<comment type="caution">
    <text evidence="1">The sequence shown here is derived from an EMBL/GenBank/DDBJ whole genome shotgun (WGS) entry which is preliminary data.</text>
</comment>
<evidence type="ECO:0008006" key="3">
    <source>
        <dbReference type="Google" id="ProtNLM"/>
    </source>
</evidence>
<dbReference type="PANTHER" id="PTHR14374:SF0">
    <property type="entry name" value="TRAFFICKING PROTEIN PARTICLE COMPLEX SUBUNIT 11"/>
    <property type="match status" value="1"/>
</dbReference>
<evidence type="ECO:0000313" key="2">
    <source>
        <dbReference type="Proteomes" id="UP000078348"/>
    </source>
</evidence>